<dbReference type="AlphaFoldDB" id="A0A6G0TW18"/>
<comment type="caution">
    <text evidence="3">The sequence shown here is derived from an EMBL/GenBank/DDBJ whole genome shotgun (WGS) entry which is preliminary data.</text>
</comment>
<dbReference type="EMBL" id="VYZN01000014">
    <property type="protein sequence ID" value="KAE9539891.1"/>
    <property type="molecule type" value="Genomic_DNA"/>
</dbReference>
<gene>
    <name evidence="3" type="ORF">AGLY_005143</name>
</gene>
<protein>
    <submittedName>
        <fullName evidence="3">Uncharacterized protein</fullName>
    </submittedName>
</protein>
<keyword evidence="4" id="KW-1185">Reference proteome</keyword>
<dbReference type="Proteomes" id="UP000475862">
    <property type="component" value="Unassembled WGS sequence"/>
</dbReference>
<name>A0A6G0TW18_APHGL</name>
<sequence length="278" mass="29257">MKITLSISSASNVAVSKADDGATVPLCKTVPVVAPVTWLLLILALGSVIGGVETEGVELIGTLLVLELLLPTILETHSHQSNFLEIVHQPFALQTGQAEVCFAYTAVLLLFFQYLTFLSIASSPLQCTYLCVTCAVRLFSVDCLIGVSVLLPNPKKLDIQTLGLHDSLNQSSLIFLVSATDLGGGGGGPPTTMFGGCGCCCCCCLLLAMSSIFRLRLRSVGVRVMVLAFSGVSCSLSLCDEPYSPVEGVVGAFGQPAEPSAAESRPTSIKMHKTEIQN</sequence>
<keyword evidence="2" id="KW-0472">Membrane</keyword>
<feature type="region of interest" description="Disordered" evidence="1">
    <location>
        <begin position="256"/>
        <end position="278"/>
    </location>
</feature>
<feature type="transmembrane region" description="Helical" evidence="2">
    <location>
        <begin position="193"/>
        <end position="213"/>
    </location>
</feature>
<reference evidence="3 4" key="1">
    <citation type="submission" date="2019-08" db="EMBL/GenBank/DDBJ databases">
        <title>The genome of the soybean aphid Biotype 1, its phylome, world population structure and adaptation to the North American continent.</title>
        <authorList>
            <person name="Giordano R."/>
            <person name="Donthu R.K."/>
            <person name="Hernandez A.G."/>
            <person name="Wright C.L."/>
            <person name="Zimin A.V."/>
        </authorList>
    </citation>
    <scope>NUCLEOTIDE SEQUENCE [LARGE SCALE GENOMIC DNA]</scope>
    <source>
        <tissue evidence="3">Whole aphids</tissue>
    </source>
</reference>
<feature type="transmembrane region" description="Helical" evidence="2">
    <location>
        <begin position="128"/>
        <end position="151"/>
    </location>
</feature>
<evidence type="ECO:0000256" key="2">
    <source>
        <dbReference type="SAM" id="Phobius"/>
    </source>
</evidence>
<evidence type="ECO:0000313" key="4">
    <source>
        <dbReference type="Proteomes" id="UP000475862"/>
    </source>
</evidence>
<evidence type="ECO:0000256" key="1">
    <source>
        <dbReference type="SAM" id="MobiDB-lite"/>
    </source>
</evidence>
<accession>A0A6G0TW18</accession>
<keyword evidence="2" id="KW-0812">Transmembrane</keyword>
<evidence type="ECO:0000313" key="3">
    <source>
        <dbReference type="EMBL" id="KAE9539891.1"/>
    </source>
</evidence>
<proteinExistence type="predicted"/>
<organism evidence="3 4">
    <name type="scientific">Aphis glycines</name>
    <name type="common">Soybean aphid</name>
    <dbReference type="NCBI Taxonomy" id="307491"/>
    <lineage>
        <taxon>Eukaryota</taxon>
        <taxon>Metazoa</taxon>
        <taxon>Ecdysozoa</taxon>
        <taxon>Arthropoda</taxon>
        <taxon>Hexapoda</taxon>
        <taxon>Insecta</taxon>
        <taxon>Pterygota</taxon>
        <taxon>Neoptera</taxon>
        <taxon>Paraneoptera</taxon>
        <taxon>Hemiptera</taxon>
        <taxon>Sternorrhyncha</taxon>
        <taxon>Aphidomorpha</taxon>
        <taxon>Aphidoidea</taxon>
        <taxon>Aphididae</taxon>
        <taxon>Aphidini</taxon>
        <taxon>Aphis</taxon>
        <taxon>Aphis</taxon>
    </lineage>
</organism>
<feature type="transmembrane region" description="Helical" evidence="2">
    <location>
        <begin position="28"/>
        <end position="49"/>
    </location>
</feature>
<keyword evidence="2" id="KW-1133">Transmembrane helix</keyword>
<feature type="transmembrane region" description="Helical" evidence="2">
    <location>
        <begin position="102"/>
        <end position="121"/>
    </location>
</feature>